<dbReference type="SUPFAM" id="SSF55729">
    <property type="entry name" value="Acyl-CoA N-acyltransferases (Nat)"/>
    <property type="match status" value="1"/>
</dbReference>
<dbReference type="RefSeq" id="WP_045801507.1">
    <property type="nucleotide sequence ID" value="NZ_CP011071.1"/>
</dbReference>
<evidence type="ECO:0000313" key="3">
    <source>
        <dbReference type="Proteomes" id="UP000032726"/>
    </source>
</evidence>
<keyword evidence="2" id="KW-0808">Transferase</keyword>
<dbReference type="PROSITE" id="PS51186">
    <property type="entry name" value="GNAT"/>
    <property type="match status" value="1"/>
</dbReference>
<dbReference type="HOGENOM" id="CLU_118082_0_0_10"/>
<proteinExistence type="predicted"/>
<gene>
    <name evidence="2" type="ORF">VC82_1144</name>
</gene>
<dbReference type="Proteomes" id="UP000032726">
    <property type="component" value="Chromosome"/>
</dbReference>
<evidence type="ECO:0000259" key="1">
    <source>
        <dbReference type="PROSITE" id="PS51186"/>
    </source>
</evidence>
<dbReference type="STRING" id="516051.VC82_1144"/>
<dbReference type="InterPro" id="IPR000182">
    <property type="entry name" value="GNAT_dom"/>
</dbReference>
<reference evidence="2 3" key="1">
    <citation type="submission" date="2015-03" db="EMBL/GenBank/DDBJ databases">
        <title>Complete genome sequence of Muricauda lutaonensis CC-HSB-11T, isolated from a coastal hot spring.</title>
        <authorList>
            <person name="Kim K.M."/>
        </authorList>
    </citation>
    <scope>NUCLEOTIDE SEQUENCE [LARGE SCALE GENOMIC DNA]</scope>
    <source>
        <strain evidence="2 3">CC-HSB-11</strain>
    </source>
</reference>
<dbReference type="AlphaFoldDB" id="A0A0D5YRA4"/>
<sequence>MTASVGYKQASTDSELRQILHLQSCNLPENLAPEEKTREGFVTVKHNLELLRQMNAVCPHTLAVHNDKVIGYALSMHPSFGDTIPILKPMFPEIEKIGFSRNDFIVMGQICIAKAYRGRGVFRDLYKHMKQFLIPPFKQIITEVDVKNVRSLNAHFAIGFKEIHRYRSSTNEWVLISL</sequence>
<accession>A0A0D5YRA4</accession>
<dbReference type="KEGG" id="mlt:VC82_1144"/>
<dbReference type="Pfam" id="PF00583">
    <property type="entry name" value="Acetyltransf_1"/>
    <property type="match status" value="1"/>
</dbReference>
<keyword evidence="3" id="KW-1185">Reference proteome</keyword>
<evidence type="ECO:0000313" key="2">
    <source>
        <dbReference type="EMBL" id="AKA34787.1"/>
    </source>
</evidence>
<dbReference type="Gene3D" id="3.40.630.30">
    <property type="match status" value="1"/>
</dbReference>
<dbReference type="InterPro" id="IPR016181">
    <property type="entry name" value="Acyl_CoA_acyltransferase"/>
</dbReference>
<protein>
    <submittedName>
        <fullName evidence="2">GCN5 family acetyltransferase</fullName>
    </submittedName>
</protein>
<dbReference type="OrthoDB" id="5109343at2"/>
<name>A0A0D5YRA4_9FLAO</name>
<dbReference type="GO" id="GO:0016747">
    <property type="term" value="F:acyltransferase activity, transferring groups other than amino-acyl groups"/>
    <property type="evidence" value="ECO:0007669"/>
    <property type="project" value="InterPro"/>
</dbReference>
<organism evidence="2 3">
    <name type="scientific">Flagellimonas lutaonensis</name>
    <dbReference type="NCBI Taxonomy" id="516051"/>
    <lineage>
        <taxon>Bacteria</taxon>
        <taxon>Pseudomonadati</taxon>
        <taxon>Bacteroidota</taxon>
        <taxon>Flavobacteriia</taxon>
        <taxon>Flavobacteriales</taxon>
        <taxon>Flavobacteriaceae</taxon>
        <taxon>Flagellimonas</taxon>
    </lineage>
</organism>
<feature type="domain" description="N-acetyltransferase" evidence="1">
    <location>
        <begin position="5"/>
        <end position="178"/>
    </location>
</feature>
<dbReference type="EMBL" id="CP011071">
    <property type="protein sequence ID" value="AKA34787.1"/>
    <property type="molecule type" value="Genomic_DNA"/>
</dbReference>